<dbReference type="Pfam" id="PF12822">
    <property type="entry name" value="ECF_trnsprt"/>
    <property type="match status" value="1"/>
</dbReference>
<keyword evidence="3" id="KW-1185">Reference proteome</keyword>
<evidence type="ECO:0008006" key="4">
    <source>
        <dbReference type="Google" id="ProtNLM"/>
    </source>
</evidence>
<dbReference type="GO" id="GO:0022857">
    <property type="term" value="F:transmembrane transporter activity"/>
    <property type="evidence" value="ECO:0007669"/>
    <property type="project" value="InterPro"/>
</dbReference>
<dbReference type="STRING" id="82374.NZ47_12270"/>
<feature type="transmembrane region" description="Helical" evidence="1">
    <location>
        <begin position="6"/>
        <end position="26"/>
    </location>
</feature>
<evidence type="ECO:0000313" key="2">
    <source>
        <dbReference type="EMBL" id="KHM50432.1"/>
    </source>
</evidence>
<dbReference type="Gene3D" id="1.10.1760.20">
    <property type="match status" value="1"/>
</dbReference>
<proteinExistence type="predicted"/>
<feature type="transmembrane region" description="Helical" evidence="1">
    <location>
        <begin position="133"/>
        <end position="157"/>
    </location>
</feature>
<dbReference type="EMBL" id="JSCE01000227">
    <property type="protein sequence ID" value="KHM50432.1"/>
    <property type="molecule type" value="Genomic_DNA"/>
</dbReference>
<comment type="caution">
    <text evidence="2">The sequence shown here is derived from an EMBL/GenBank/DDBJ whole genome shotgun (WGS) entry which is preliminary data.</text>
</comment>
<feature type="transmembrane region" description="Helical" evidence="1">
    <location>
        <begin position="72"/>
        <end position="93"/>
    </location>
</feature>
<protein>
    <recommendedName>
        <fullName evidence="4">ECF transporter S component</fullName>
    </recommendedName>
</protein>
<gene>
    <name evidence="2" type="ORF">NZ47_12270</name>
</gene>
<organism evidence="2 3">
    <name type="scientific">Anaerovibrio lipolyticus</name>
    <dbReference type="NCBI Taxonomy" id="82374"/>
    <lineage>
        <taxon>Bacteria</taxon>
        <taxon>Bacillati</taxon>
        <taxon>Bacillota</taxon>
        <taxon>Negativicutes</taxon>
        <taxon>Selenomonadales</taxon>
        <taxon>Selenomonadaceae</taxon>
        <taxon>Anaerovibrio</taxon>
    </lineage>
</organism>
<feature type="transmembrane region" description="Helical" evidence="1">
    <location>
        <begin position="38"/>
        <end position="66"/>
    </location>
</feature>
<sequence>MSTKKTVFAGFFVALGVLLPIAFHAFGPVARILSPMHIPVFLGGLILGPVYGLIVGVVTPVISSFLTGMPPLLPMLPMMVAELGVYGLVSGLLSRKLNPWLAMLGAIICGRTAIVLVLLLFGEMLQIKAEPIAYVWGGIAAGAPGILLQFLLIPFIVKRLKMAFSHNELLK</sequence>
<feature type="transmembrane region" description="Helical" evidence="1">
    <location>
        <begin position="100"/>
        <end position="121"/>
    </location>
</feature>
<dbReference type="AlphaFoldDB" id="A0A0B2JX05"/>
<dbReference type="Proteomes" id="UP000030993">
    <property type="component" value="Unassembled WGS sequence"/>
</dbReference>
<reference evidence="2 3" key="1">
    <citation type="journal article" date="2013" name="PLoS ONE">
        <title>Identification and characterization of three novel lipases belonging to families II and V from Anaerovibrio lipolyticus 5ST.</title>
        <authorList>
            <person name="Prive F."/>
            <person name="Kaderbhai N.N."/>
            <person name="Girdwood S."/>
            <person name="Worgan H.J."/>
            <person name="Pinloche E."/>
            <person name="Scollan N.D."/>
            <person name="Huws S.A."/>
            <person name="Newbold C.J."/>
        </authorList>
    </citation>
    <scope>NUCLEOTIDE SEQUENCE [LARGE SCALE GENOMIC DNA]</scope>
    <source>
        <strain evidence="2 3">5S</strain>
    </source>
</reference>
<dbReference type="InterPro" id="IPR024529">
    <property type="entry name" value="ECF_trnsprt_substrate-spec"/>
</dbReference>
<accession>A0A0B2JX05</accession>
<keyword evidence="1" id="KW-1133">Transmembrane helix</keyword>
<evidence type="ECO:0000313" key="3">
    <source>
        <dbReference type="Proteomes" id="UP000030993"/>
    </source>
</evidence>
<keyword evidence="1" id="KW-0812">Transmembrane</keyword>
<dbReference type="eggNOG" id="ENOG502ZW3A">
    <property type="taxonomic scope" value="Bacteria"/>
</dbReference>
<evidence type="ECO:0000256" key="1">
    <source>
        <dbReference type="SAM" id="Phobius"/>
    </source>
</evidence>
<dbReference type="RefSeq" id="WP_039211371.1">
    <property type="nucleotide sequence ID" value="NZ_JSCE01000227.1"/>
</dbReference>
<keyword evidence="1" id="KW-0472">Membrane</keyword>
<name>A0A0B2JX05_9FIRM</name>